<organism evidence="3">
    <name type="scientific">Sinomonas puerhi</name>
    <dbReference type="NCBI Taxonomy" id="3238584"/>
    <lineage>
        <taxon>Bacteria</taxon>
        <taxon>Bacillati</taxon>
        <taxon>Actinomycetota</taxon>
        <taxon>Actinomycetes</taxon>
        <taxon>Micrococcales</taxon>
        <taxon>Micrococcaceae</taxon>
        <taxon>Sinomonas</taxon>
    </lineage>
</organism>
<protein>
    <submittedName>
        <fullName evidence="3">Enoyl-CoA hydratase/isomerase family protein</fullName>
    </submittedName>
</protein>
<dbReference type="Gene3D" id="3.90.226.10">
    <property type="entry name" value="2-enoyl-CoA Hydratase, Chain A, domain 1"/>
    <property type="match status" value="1"/>
</dbReference>
<accession>A0AB39L498</accession>
<dbReference type="AlphaFoldDB" id="A0AB39L498"/>
<dbReference type="CDD" id="cd06558">
    <property type="entry name" value="crotonase-like"/>
    <property type="match status" value="1"/>
</dbReference>
<evidence type="ECO:0000256" key="2">
    <source>
        <dbReference type="RuleBase" id="RU003707"/>
    </source>
</evidence>
<gene>
    <name evidence="3" type="ORF">AB5L97_19045</name>
</gene>
<evidence type="ECO:0000313" key="3">
    <source>
        <dbReference type="EMBL" id="XDP45332.1"/>
    </source>
</evidence>
<dbReference type="KEGG" id="spue:AB5L97_19045"/>
<dbReference type="PANTHER" id="PTHR11941">
    <property type="entry name" value="ENOYL-COA HYDRATASE-RELATED"/>
    <property type="match status" value="1"/>
</dbReference>
<name>A0AB39L498_9MICC</name>
<dbReference type="EMBL" id="CP163302">
    <property type="protein sequence ID" value="XDP45332.1"/>
    <property type="molecule type" value="Genomic_DNA"/>
</dbReference>
<dbReference type="GO" id="GO:0006635">
    <property type="term" value="P:fatty acid beta-oxidation"/>
    <property type="evidence" value="ECO:0007669"/>
    <property type="project" value="TreeGrafter"/>
</dbReference>
<dbReference type="Pfam" id="PF00378">
    <property type="entry name" value="ECH_1"/>
    <property type="match status" value="1"/>
</dbReference>
<dbReference type="RefSeq" id="WP_369045881.1">
    <property type="nucleotide sequence ID" value="NZ_CP163302.1"/>
</dbReference>
<dbReference type="PANTHER" id="PTHR11941:SF54">
    <property type="entry name" value="ENOYL-COA HYDRATASE, MITOCHONDRIAL"/>
    <property type="match status" value="1"/>
</dbReference>
<proteinExistence type="inferred from homology"/>
<dbReference type="InterPro" id="IPR001753">
    <property type="entry name" value="Enoyl-CoA_hydra/iso"/>
</dbReference>
<reference evidence="3" key="1">
    <citation type="submission" date="2024-07" db="EMBL/GenBank/DDBJ databases">
        <authorList>
            <person name="fu j."/>
        </authorList>
    </citation>
    <scope>NUCLEOTIDE SEQUENCE</scope>
    <source>
        <strain evidence="3">P10A9</strain>
    </source>
</reference>
<dbReference type="GO" id="GO:0003824">
    <property type="term" value="F:catalytic activity"/>
    <property type="evidence" value="ECO:0007669"/>
    <property type="project" value="InterPro"/>
</dbReference>
<sequence>MTDSAVGTAGSVTIDDDGSLAVVTFGTGERLNALRSQEWDALGRAAGELADRGDLRAVVFRGRGGVFCSGSDLTEWDGAGVAAFDRSFWQLEQTLRAIEDLPMPTLAVVEGVAAGGGCQLALACDLQLTAASAQVGMPVSRLGILVPASFATRMSLRIGPSRTKDLLYGGRLLPAEEAERIGLMTTVVEDERLEEELQALLAGWGRFPPASLRAAKSAVNRGLEPLVTPVRGEPPAPAADPLEFPGRLAAFLRRRRARPSA</sequence>
<evidence type="ECO:0000256" key="1">
    <source>
        <dbReference type="ARBA" id="ARBA00005254"/>
    </source>
</evidence>
<dbReference type="InterPro" id="IPR029045">
    <property type="entry name" value="ClpP/crotonase-like_dom_sf"/>
</dbReference>
<dbReference type="InterPro" id="IPR018376">
    <property type="entry name" value="Enoyl-CoA_hyd/isom_CS"/>
</dbReference>
<dbReference type="PROSITE" id="PS00166">
    <property type="entry name" value="ENOYL_COA_HYDRATASE"/>
    <property type="match status" value="1"/>
</dbReference>
<dbReference type="SUPFAM" id="SSF52096">
    <property type="entry name" value="ClpP/crotonase"/>
    <property type="match status" value="1"/>
</dbReference>
<comment type="similarity">
    <text evidence="1 2">Belongs to the enoyl-CoA hydratase/isomerase family.</text>
</comment>